<evidence type="ECO:0000313" key="2">
    <source>
        <dbReference type="Proteomes" id="UP000182259"/>
    </source>
</evidence>
<dbReference type="EMBL" id="LT635764">
    <property type="protein sequence ID" value="SGZ50719.1"/>
    <property type="molecule type" value="Genomic_DNA"/>
</dbReference>
<organism evidence="1 2">
    <name type="scientific">Sungouiella intermedia</name>
    <dbReference type="NCBI Taxonomy" id="45354"/>
    <lineage>
        <taxon>Eukaryota</taxon>
        <taxon>Fungi</taxon>
        <taxon>Dikarya</taxon>
        <taxon>Ascomycota</taxon>
        <taxon>Saccharomycotina</taxon>
        <taxon>Pichiomycetes</taxon>
        <taxon>Metschnikowiaceae</taxon>
        <taxon>Sungouiella</taxon>
    </lineage>
</organism>
<gene>
    <name evidence="1" type="ORF">SAMEA4029009_CIC11G00000002310</name>
</gene>
<dbReference type="AlphaFoldDB" id="A0A1L0BGJ5"/>
<protein>
    <submittedName>
        <fullName evidence="1">CIC11C00000002310</fullName>
    </submittedName>
</protein>
<dbReference type="Proteomes" id="UP000182259">
    <property type="component" value="Chromosome I"/>
</dbReference>
<evidence type="ECO:0000313" key="1">
    <source>
        <dbReference type="EMBL" id="SGZ50719.1"/>
    </source>
</evidence>
<reference evidence="1 2" key="1">
    <citation type="submission" date="2016-10" db="EMBL/GenBank/DDBJ databases">
        <authorList>
            <person name="de Groot N.N."/>
        </authorList>
    </citation>
    <scope>NUCLEOTIDE SEQUENCE [LARGE SCALE GENOMIC DNA]</scope>
    <source>
        <strain evidence="1 2">PYCC 4715</strain>
    </source>
</reference>
<name>A0A1L0BGJ5_9ASCO</name>
<sequence length="98" mass="9987">MHSISAIFSSAGFEKWELYKFRKSGHKFHLFFPSHQSQPKMQFSHIVLAATAIASVQAANATNGTSSSSSPGAAAALGVSQGVVGAGLAAAGAVALLL</sequence>
<accession>A0A1L0BGJ5</accession>
<proteinExistence type="predicted"/>